<keyword evidence="1" id="KW-0503">Monooxygenase</keyword>
<evidence type="ECO:0000256" key="1">
    <source>
        <dbReference type="ARBA" id="ARBA00023033"/>
    </source>
</evidence>
<evidence type="ECO:0000313" key="4">
    <source>
        <dbReference type="Proteomes" id="UP000270094"/>
    </source>
</evidence>
<gene>
    <name evidence="3" type="ORF">SVUK_LOCUS3722</name>
</gene>
<dbReference type="Proteomes" id="UP000270094">
    <property type="component" value="Unassembled WGS sequence"/>
</dbReference>
<dbReference type="GO" id="GO:0004497">
    <property type="term" value="F:monooxygenase activity"/>
    <property type="evidence" value="ECO:0007669"/>
    <property type="project" value="UniProtKB-KW"/>
</dbReference>
<protein>
    <recommendedName>
        <fullName evidence="5">Cytochrome P450</fullName>
    </recommendedName>
</protein>
<proteinExistence type="predicted"/>
<keyword evidence="1" id="KW-0560">Oxidoreductase</keyword>
<keyword evidence="2" id="KW-0812">Transmembrane</keyword>
<dbReference type="SUPFAM" id="SSF48264">
    <property type="entry name" value="Cytochrome P450"/>
    <property type="match status" value="1"/>
</dbReference>
<dbReference type="AlphaFoldDB" id="A0A3P7IT73"/>
<dbReference type="OrthoDB" id="5848679at2759"/>
<dbReference type="EMBL" id="UYYB01009776">
    <property type="protein sequence ID" value="VDM68724.1"/>
    <property type="molecule type" value="Genomic_DNA"/>
</dbReference>
<dbReference type="GO" id="GO:0005506">
    <property type="term" value="F:iron ion binding"/>
    <property type="evidence" value="ECO:0007669"/>
    <property type="project" value="InterPro"/>
</dbReference>
<accession>A0A3P7IT73</accession>
<sequence>MTILEKDTELKDIAWACGLFSLYFALLIRFFSLSYVLGFLLTAALAFHQFYWRRRGLPPGPVPLPLIGNALSVGRRFPLGNKVFKLNKMRKKKFFAINFATFTETCLIRK</sequence>
<keyword evidence="4" id="KW-1185">Reference proteome</keyword>
<evidence type="ECO:0008006" key="5">
    <source>
        <dbReference type="Google" id="ProtNLM"/>
    </source>
</evidence>
<organism evidence="3 4">
    <name type="scientific">Strongylus vulgaris</name>
    <name type="common">Blood worm</name>
    <dbReference type="NCBI Taxonomy" id="40348"/>
    <lineage>
        <taxon>Eukaryota</taxon>
        <taxon>Metazoa</taxon>
        <taxon>Ecdysozoa</taxon>
        <taxon>Nematoda</taxon>
        <taxon>Chromadorea</taxon>
        <taxon>Rhabditida</taxon>
        <taxon>Rhabditina</taxon>
        <taxon>Rhabditomorpha</taxon>
        <taxon>Strongyloidea</taxon>
        <taxon>Strongylidae</taxon>
        <taxon>Strongylus</taxon>
    </lineage>
</organism>
<dbReference type="GO" id="GO:0020037">
    <property type="term" value="F:heme binding"/>
    <property type="evidence" value="ECO:0007669"/>
    <property type="project" value="InterPro"/>
</dbReference>
<evidence type="ECO:0000313" key="3">
    <source>
        <dbReference type="EMBL" id="VDM68724.1"/>
    </source>
</evidence>
<reference evidence="3 4" key="1">
    <citation type="submission" date="2018-11" db="EMBL/GenBank/DDBJ databases">
        <authorList>
            <consortium name="Pathogen Informatics"/>
        </authorList>
    </citation>
    <scope>NUCLEOTIDE SEQUENCE [LARGE SCALE GENOMIC DNA]</scope>
</reference>
<keyword evidence="2" id="KW-0472">Membrane</keyword>
<keyword evidence="2" id="KW-1133">Transmembrane helix</keyword>
<feature type="transmembrane region" description="Helical" evidence="2">
    <location>
        <begin position="20"/>
        <end position="47"/>
    </location>
</feature>
<dbReference type="GO" id="GO:0016705">
    <property type="term" value="F:oxidoreductase activity, acting on paired donors, with incorporation or reduction of molecular oxygen"/>
    <property type="evidence" value="ECO:0007669"/>
    <property type="project" value="InterPro"/>
</dbReference>
<name>A0A3P7IT73_STRVU</name>
<evidence type="ECO:0000256" key="2">
    <source>
        <dbReference type="SAM" id="Phobius"/>
    </source>
</evidence>
<dbReference type="InterPro" id="IPR036396">
    <property type="entry name" value="Cyt_P450_sf"/>
</dbReference>